<keyword evidence="1" id="KW-0472">Membrane</keyword>
<dbReference type="InterPro" id="IPR048369">
    <property type="entry name" value="COG6_C"/>
</dbReference>
<organism evidence="3">
    <name type="scientific">Gongylonema pulchrum</name>
    <dbReference type="NCBI Taxonomy" id="637853"/>
    <lineage>
        <taxon>Eukaryota</taxon>
        <taxon>Metazoa</taxon>
        <taxon>Ecdysozoa</taxon>
        <taxon>Nematoda</taxon>
        <taxon>Chromadorea</taxon>
        <taxon>Rhabditida</taxon>
        <taxon>Spirurina</taxon>
        <taxon>Spiruromorpha</taxon>
        <taxon>Spiruroidea</taxon>
        <taxon>Gongylonematidae</taxon>
        <taxon>Gongylonema</taxon>
    </lineage>
</organism>
<proteinExistence type="predicted"/>
<dbReference type="PANTHER" id="PTHR21506">
    <property type="entry name" value="COMPONENT OF OLIGOMERIC GOLGI COMPLEX 6"/>
    <property type="match status" value="1"/>
</dbReference>
<evidence type="ECO:0000256" key="1">
    <source>
        <dbReference type="SAM" id="Phobius"/>
    </source>
</evidence>
<feature type="domain" description="Conserved Oligomeric Golgi complex subunit 6 C-terminal" evidence="2">
    <location>
        <begin position="1"/>
        <end position="161"/>
    </location>
</feature>
<dbReference type="InterPro" id="IPR010490">
    <property type="entry name" value="COG6"/>
</dbReference>
<reference evidence="3" key="1">
    <citation type="submission" date="2016-06" db="UniProtKB">
        <authorList>
            <consortium name="WormBaseParasite"/>
        </authorList>
    </citation>
    <scope>IDENTIFICATION</scope>
</reference>
<keyword evidence="1" id="KW-1133">Transmembrane helix</keyword>
<keyword evidence="1" id="KW-0812">Transmembrane</keyword>
<dbReference type="GO" id="GO:0006891">
    <property type="term" value="P:intra-Golgi vesicle-mediated transport"/>
    <property type="evidence" value="ECO:0007669"/>
    <property type="project" value="InterPro"/>
</dbReference>
<protein>
    <submittedName>
        <fullName evidence="3">Conserved oligomeric Golgi complex subunit 6</fullName>
    </submittedName>
</protein>
<feature type="transmembrane region" description="Helical" evidence="1">
    <location>
        <begin position="168"/>
        <end position="185"/>
    </location>
</feature>
<sequence length="186" mass="20802">LDPLNQAIQISATQLHSPLDVAVYTLNCLSAVNAVIILYQFTDARLEMIKAQMDANIDVLVSEQATSILTQTGLIELYRKSAAHQASQGSLSEIAGMEPSRISSAMILFDSFLSNPDSYKLDQCVKLSDLVRERTAENVVAAYGIIYNKVADPENKYPQLSMKTVEQVGFFFFRNSVFFSFFFFFL</sequence>
<feature type="transmembrane region" description="Helical" evidence="1">
    <location>
        <begin position="21"/>
        <end position="41"/>
    </location>
</feature>
<evidence type="ECO:0000313" key="3">
    <source>
        <dbReference type="WBParaSite" id="GPUH_0002174701-mRNA-1"/>
    </source>
</evidence>
<dbReference type="GO" id="GO:0017119">
    <property type="term" value="C:Golgi transport complex"/>
    <property type="evidence" value="ECO:0007669"/>
    <property type="project" value="InterPro"/>
</dbReference>
<dbReference type="WBParaSite" id="GPUH_0002174701-mRNA-1">
    <property type="protein sequence ID" value="GPUH_0002174701-mRNA-1"/>
    <property type="gene ID" value="GPUH_0002174701"/>
</dbReference>
<evidence type="ECO:0000259" key="2">
    <source>
        <dbReference type="Pfam" id="PF20653"/>
    </source>
</evidence>
<accession>A0A183EL79</accession>
<dbReference type="AlphaFoldDB" id="A0A183EL79"/>
<dbReference type="PANTHER" id="PTHR21506:SF0">
    <property type="entry name" value="CONSERVED OLIGOMERIC GOLGI COMPLEX SUBUNIT 6"/>
    <property type="match status" value="1"/>
</dbReference>
<dbReference type="Pfam" id="PF20653">
    <property type="entry name" value="COG6_C"/>
    <property type="match status" value="1"/>
</dbReference>
<name>A0A183EL79_9BILA</name>